<evidence type="ECO:0000259" key="12">
    <source>
        <dbReference type="PROSITE" id="PS50893"/>
    </source>
</evidence>
<feature type="region of interest" description="Disordered" evidence="10">
    <location>
        <begin position="490"/>
        <end position="528"/>
    </location>
</feature>
<dbReference type="InterPro" id="IPR003593">
    <property type="entry name" value="AAA+_ATPase"/>
</dbReference>
<dbReference type="SMART" id="SM00382">
    <property type="entry name" value="AAA"/>
    <property type="match status" value="2"/>
</dbReference>
<feature type="transmembrane region" description="Helical" evidence="11">
    <location>
        <begin position="1156"/>
        <end position="1181"/>
    </location>
</feature>
<evidence type="ECO:0000256" key="7">
    <source>
        <dbReference type="ARBA" id="ARBA00022840"/>
    </source>
</evidence>
<feature type="compositionally biased region" description="Basic and acidic residues" evidence="10">
    <location>
        <begin position="504"/>
        <end position="517"/>
    </location>
</feature>
<keyword evidence="5" id="KW-0677">Repeat</keyword>
<dbReference type="InterPro" id="IPR017871">
    <property type="entry name" value="ABC_transporter-like_CS"/>
</dbReference>
<protein>
    <recommendedName>
        <fullName evidence="12">ABC transporter domain-containing protein</fullName>
    </recommendedName>
</protein>
<feature type="domain" description="ABC transporter" evidence="12">
    <location>
        <begin position="1396"/>
        <end position="1626"/>
    </location>
</feature>
<dbReference type="Pfam" id="PF12698">
    <property type="entry name" value="ABC2_membrane_3"/>
    <property type="match status" value="2"/>
</dbReference>
<dbReference type="GO" id="GO:0016887">
    <property type="term" value="F:ATP hydrolysis activity"/>
    <property type="evidence" value="ECO:0007669"/>
    <property type="project" value="InterPro"/>
</dbReference>
<keyword evidence="4 11" id="KW-0812">Transmembrane</keyword>
<keyword evidence="7" id="KW-0067">ATP-binding</keyword>
<feature type="transmembrane region" description="Helical" evidence="11">
    <location>
        <begin position="162"/>
        <end position="182"/>
    </location>
</feature>
<dbReference type="Pfam" id="PF00005">
    <property type="entry name" value="ABC_tran"/>
    <property type="match status" value="2"/>
</dbReference>
<evidence type="ECO:0000256" key="8">
    <source>
        <dbReference type="ARBA" id="ARBA00022989"/>
    </source>
</evidence>
<dbReference type="GO" id="GO:0005524">
    <property type="term" value="F:ATP binding"/>
    <property type="evidence" value="ECO:0007669"/>
    <property type="project" value="UniProtKB-KW"/>
</dbReference>
<dbReference type="OrthoDB" id="69253at2759"/>
<dbReference type="InterPro" id="IPR003439">
    <property type="entry name" value="ABC_transporter-like_ATP-bd"/>
</dbReference>
<dbReference type="PANTHER" id="PTHR19229">
    <property type="entry name" value="ATP-BINDING CASSETTE TRANSPORTER SUBFAMILY A ABCA"/>
    <property type="match status" value="1"/>
</dbReference>
<feature type="transmembrane region" description="Helical" evidence="11">
    <location>
        <begin position="351"/>
        <end position="369"/>
    </location>
</feature>
<feature type="transmembrane region" description="Helical" evidence="11">
    <location>
        <begin position="97"/>
        <end position="119"/>
    </location>
</feature>
<dbReference type="InterPro" id="IPR013525">
    <property type="entry name" value="ABC2_TM"/>
</dbReference>
<dbReference type="GeneID" id="20085075"/>
<dbReference type="GO" id="GO:0016020">
    <property type="term" value="C:membrane"/>
    <property type="evidence" value="ECO:0007669"/>
    <property type="project" value="UniProtKB-SubCell"/>
</dbReference>
<accession>A0A024U103</accession>
<gene>
    <name evidence="13" type="ORF">H310_08025</name>
</gene>
<dbReference type="Gene3D" id="3.40.50.300">
    <property type="entry name" value="P-loop containing nucleotide triphosphate hydrolases"/>
    <property type="match status" value="2"/>
</dbReference>
<dbReference type="STRING" id="157072.A0A024U103"/>
<evidence type="ECO:0000256" key="5">
    <source>
        <dbReference type="ARBA" id="ARBA00022737"/>
    </source>
</evidence>
<feature type="transmembrane region" description="Helical" evidence="11">
    <location>
        <begin position="1113"/>
        <end position="1135"/>
    </location>
</feature>
<evidence type="ECO:0000256" key="2">
    <source>
        <dbReference type="ARBA" id="ARBA00008869"/>
    </source>
</evidence>
<evidence type="ECO:0000256" key="4">
    <source>
        <dbReference type="ARBA" id="ARBA00022692"/>
    </source>
</evidence>
<evidence type="ECO:0000256" key="11">
    <source>
        <dbReference type="SAM" id="Phobius"/>
    </source>
</evidence>
<comment type="subcellular location">
    <subcellularLocation>
        <location evidence="1">Membrane</location>
        <topology evidence="1">Multi-pass membrane protein</topology>
    </subcellularLocation>
</comment>
<evidence type="ECO:0000256" key="10">
    <source>
        <dbReference type="SAM" id="MobiDB-lite"/>
    </source>
</evidence>
<organism evidence="13">
    <name type="scientific">Aphanomyces invadans</name>
    <dbReference type="NCBI Taxonomy" id="157072"/>
    <lineage>
        <taxon>Eukaryota</taxon>
        <taxon>Sar</taxon>
        <taxon>Stramenopiles</taxon>
        <taxon>Oomycota</taxon>
        <taxon>Saprolegniomycetes</taxon>
        <taxon>Saprolegniales</taxon>
        <taxon>Verrucalvaceae</taxon>
        <taxon>Aphanomyces</taxon>
    </lineage>
</organism>
<dbReference type="InterPro" id="IPR027417">
    <property type="entry name" value="P-loop_NTPase"/>
</dbReference>
<dbReference type="GO" id="GO:0140359">
    <property type="term" value="F:ABC-type transporter activity"/>
    <property type="evidence" value="ECO:0007669"/>
    <property type="project" value="InterPro"/>
</dbReference>
<keyword evidence="3" id="KW-0813">Transport</keyword>
<keyword evidence="8 11" id="KW-1133">Transmembrane helix</keyword>
<dbReference type="VEuPathDB" id="FungiDB:H310_08025"/>
<feature type="transmembrane region" description="Helical" evidence="11">
    <location>
        <begin position="245"/>
        <end position="267"/>
    </location>
</feature>
<name>A0A024U103_9STRA</name>
<dbReference type="FunFam" id="3.40.50.300:FF:000335">
    <property type="entry name" value="ATP binding cassette subfamily A member 5"/>
    <property type="match status" value="1"/>
</dbReference>
<keyword evidence="9 11" id="KW-0472">Membrane</keyword>
<feature type="transmembrane region" description="Helical" evidence="11">
    <location>
        <begin position="314"/>
        <end position="339"/>
    </location>
</feature>
<dbReference type="EMBL" id="KI913967">
    <property type="protein sequence ID" value="ETV99292.1"/>
    <property type="molecule type" value="Genomic_DNA"/>
</dbReference>
<dbReference type="PROSITE" id="PS00211">
    <property type="entry name" value="ABC_TRANSPORTER_1"/>
    <property type="match status" value="1"/>
</dbReference>
<feature type="transmembrane region" description="Helical" evidence="11">
    <location>
        <begin position="1227"/>
        <end position="1247"/>
    </location>
</feature>
<dbReference type="SUPFAM" id="SSF52540">
    <property type="entry name" value="P-loop containing nucleoside triphosphate hydrolases"/>
    <property type="match status" value="2"/>
</dbReference>
<feature type="region of interest" description="Disordered" evidence="10">
    <location>
        <begin position="876"/>
        <end position="897"/>
    </location>
</feature>
<evidence type="ECO:0000256" key="3">
    <source>
        <dbReference type="ARBA" id="ARBA00022448"/>
    </source>
</evidence>
<feature type="domain" description="ABC transporter" evidence="12">
    <location>
        <begin position="535"/>
        <end position="769"/>
    </location>
</feature>
<dbReference type="CDD" id="cd03263">
    <property type="entry name" value="ABC_subfamily_A"/>
    <property type="match status" value="2"/>
</dbReference>
<keyword evidence="6" id="KW-0547">Nucleotide-binding</keyword>
<feature type="transmembrane region" description="Helical" evidence="11">
    <location>
        <begin position="288"/>
        <end position="308"/>
    </location>
</feature>
<evidence type="ECO:0000256" key="1">
    <source>
        <dbReference type="ARBA" id="ARBA00004141"/>
    </source>
</evidence>
<reference evidence="13" key="1">
    <citation type="submission" date="2013-12" db="EMBL/GenBank/DDBJ databases">
        <title>The Genome Sequence of Aphanomyces invadans NJM9701.</title>
        <authorList>
            <consortium name="The Broad Institute Genomics Platform"/>
            <person name="Russ C."/>
            <person name="Tyler B."/>
            <person name="van West P."/>
            <person name="Dieguez-Uribeondo J."/>
            <person name="Young S.K."/>
            <person name="Zeng Q."/>
            <person name="Gargeya S."/>
            <person name="Fitzgerald M."/>
            <person name="Abouelleil A."/>
            <person name="Alvarado L."/>
            <person name="Chapman S.B."/>
            <person name="Gainer-Dewar J."/>
            <person name="Goldberg J."/>
            <person name="Griggs A."/>
            <person name="Gujja S."/>
            <person name="Hansen M."/>
            <person name="Howarth C."/>
            <person name="Imamovic A."/>
            <person name="Ireland A."/>
            <person name="Larimer J."/>
            <person name="McCowan C."/>
            <person name="Murphy C."/>
            <person name="Pearson M."/>
            <person name="Poon T.W."/>
            <person name="Priest M."/>
            <person name="Roberts A."/>
            <person name="Saif S."/>
            <person name="Shea T."/>
            <person name="Sykes S."/>
            <person name="Wortman J."/>
            <person name="Nusbaum C."/>
            <person name="Birren B."/>
        </authorList>
    </citation>
    <scope>NUCLEOTIDE SEQUENCE [LARGE SCALE GENOMIC DNA]</scope>
    <source>
        <strain evidence="13">NJM9701</strain>
    </source>
</reference>
<comment type="similarity">
    <text evidence="2">Belongs to the ABC transporter superfamily. ABCA family.</text>
</comment>
<dbReference type="eggNOG" id="KOG0059">
    <property type="taxonomic scope" value="Eukaryota"/>
</dbReference>
<feature type="transmembrane region" description="Helical" evidence="11">
    <location>
        <begin position="1193"/>
        <end position="1215"/>
    </location>
</feature>
<dbReference type="PANTHER" id="PTHR19229:SF36">
    <property type="entry name" value="ATP-BINDING CASSETTE SUB-FAMILY A MEMBER 2"/>
    <property type="match status" value="1"/>
</dbReference>
<dbReference type="PROSITE" id="PS50893">
    <property type="entry name" value="ABC_TRANSPORTER_2"/>
    <property type="match status" value="2"/>
</dbReference>
<feature type="compositionally biased region" description="Polar residues" evidence="10">
    <location>
        <begin position="490"/>
        <end position="499"/>
    </location>
</feature>
<sequence>MTSNAMYMGAQLQQCLSSILVDPPYYACVLQSGLFAPTTCALECPDVTSPTPACCTSLNTLLNCKANAANLECKQRIDEALSTALSCNAPALSTPSIALIAVGSVGVVAALAMWILLCVGKRNAAVHSGVYTQWTRVLRMTRQLRVLIWKNFLLVKTKPFRLLFELLLPLVLASPLVVLANLDDISQVRRNRNNLPPTTALPGGLSILRPSTTLLASCSANLQFVFMDGEPSSTQTTFYASGQPVFGMFFFLSFLRFVPSVTSRMVIEKETRIAEGMRMMGMKEGPLLLSWFATGILQYSVVAVAIAVELHVGNVFAMASISSLILFFWSFILAMLSFSNLVAVFFNKSKTAAIASVLVWVLAYLPFYAVHDKPIGHKYAAALSAPTAFAIGVNYLVEDAIRGTGAFYAIAKKSLGPLTTATAGDMTWFLFADALLMLALGWYFQQIVPHEFGVQKPWYFIFQPTYWSGKPDIGRALPLADVSMLESSTSEFTKHTTPMRQLPPRRDSQDLDDHQPRVEPPTQALSAKERSGDCIQICGLRKTFATEDGVAKVAVHSLNLTMYAGQITALLGHNGAGKTTTISMLTGLYPPSRGDATVFGKSIRTDMDELRGYMGVCPQHDVLYDDLTVHQHLELYATLKNVPADDVFSQVNLFIQEVGLTEKRHVMAKKLSGGQKRKLCVAIALIGHSRVVFLDEPTSGMDPYSRRFTWNVLQQNRADRVMVLTTHFMDEADLLGDRIAIMAEGRLVCAGTSLFLKNLYGAGYNLTLVKGDLCDTTDVLQFVRQFVPDAAVLSTVGSELVVQLPSLSSGAFPALLDGLDRSLTALRVLEYGISVTTLEEVFLRIAHLADNPPKNQLCRRVSEMELNEWRECRMGGKSSNSVPMDRNPVPVDEPRTPRVRQYTPFGVQFVALLQKRFRCSKRDKKGWVFTMAIPIAFLVVLAFLPAINVASYLPQYKKGSMTDHANFQSCREIVAHTTGDLLDCIYGRTPSSRQSCVTLRAPCQGGYAVRCPEDGKTLSSCSAARVSFNTTNASFPYCSSLPGYVGNKAVCIYDWFSHCSVTGACNATECCDAHAAASPFGPCSSCEGNRWPCFHGSCLRKADVQLQGVINTMLASLIIVIGFAFVPASVVVFIVKEKHPHQNAKYQQMACGTSVLAYWSSLWTHDVVLMLVPVAVAVGLLPLYSSFKGDVESMIAALALFGTHMLSVLPLAYLFSFRFTKHSAAQTSVLVFGLVTGALVSIVSFLCRLVNFRLTASLTLSELDATYLRWIYLVFPGYQLTDGLFQIGMRKYGNPYGGSHDTSCPASKSCWASTQDPNCCVARALEFNVAGRSLLYGAIEVVVFSLLVLYFDRHKAPDASSSLKRTPPAMELHPFDDDVAAEAARVARGDATSDSILLHKVHKQYGNEKVALQSLSLGIPKGECFGYLGINGAGKSTTMQILNGFMAATSGAVFVAGCDVRTQLQSARRAIGYCPQFDALHDTLTVEEELDLYARLKGMVDVRQAVEDKLQQFDLVAFRTKLTRGLSGGNKRKVSTAIALMGNPSVLLLDEPSTGMDPAARRRMWDVLVDVLATKTCSILLTTHSMEECQALCSRIGILVSGRLVCLGTAQHLKHKFGRGYTLDIRLRTPSTDQLVGVAPVGSDKKLTAADIERLCADAGQYARWDKIAQGADSGWVLRHYLDNDEDGAVPCDVWKHWWVLEEMGAALEAFCTQDLPSATMIEHHAEHFRYHVPKSSGHTLTSLFTLLESAAAPSSTVPIEQYSLSDTTLEEVFNGMAAGQDEEREGVHGVHRHSLNATSLQAVTSYHRAQSRSRLQD</sequence>
<dbReference type="GO" id="GO:0005319">
    <property type="term" value="F:lipid transporter activity"/>
    <property type="evidence" value="ECO:0007669"/>
    <property type="project" value="TreeGrafter"/>
</dbReference>
<evidence type="ECO:0000313" key="13">
    <source>
        <dbReference type="EMBL" id="ETV99292.1"/>
    </source>
</evidence>
<dbReference type="RefSeq" id="XP_008871848.1">
    <property type="nucleotide sequence ID" value="XM_008873626.1"/>
</dbReference>
<dbReference type="InterPro" id="IPR026082">
    <property type="entry name" value="ABCA"/>
</dbReference>
<evidence type="ECO:0000256" key="9">
    <source>
        <dbReference type="ARBA" id="ARBA00023136"/>
    </source>
</evidence>
<dbReference type="FunFam" id="3.40.50.300:FF:000298">
    <property type="entry name" value="ATP-binding cassette sub-family A member 12"/>
    <property type="match status" value="1"/>
</dbReference>
<evidence type="ECO:0000256" key="6">
    <source>
        <dbReference type="ARBA" id="ARBA00022741"/>
    </source>
</evidence>
<feature type="transmembrane region" description="Helical" evidence="11">
    <location>
        <begin position="926"/>
        <end position="947"/>
    </location>
</feature>
<proteinExistence type="inferred from homology"/>